<accession>A0A4W3GJQ4</accession>
<reference evidence="4" key="3">
    <citation type="journal article" date="2014" name="Nature">
        <title>Elephant shark genome provides unique insights into gnathostome evolution.</title>
        <authorList>
            <consortium name="International Elephant Shark Genome Sequencing Consortium"/>
            <person name="Venkatesh B."/>
            <person name="Lee A.P."/>
            <person name="Ravi V."/>
            <person name="Maurya A.K."/>
            <person name="Lian M.M."/>
            <person name="Swann J.B."/>
            <person name="Ohta Y."/>
            <person name="Flajnik M.F."/>
            <person name="Sutoh Y."/>
            <person name="Kasahara M."/>
            <person name="Hoon S."/>
            <person name="Gangu V."/>
            <person name="Roy S.W."/>
            <person name="Irimia M."/>
            <person name="Korzh V."/>
            <person name="Kondrychyn I."/>
            <person name="Lim Z.W."/>
            <person name="Tay B.H."/>
            <person name="Tohari S."/>
            <person name="Kong K.W."/>
            <person name="Ho S."/>
            <person name="Lorente-Galdos B."/>
            <person name="Quilez J."/>
            <person name="Marques-Bonet T."/>
            <person name="Raney B.J."/>
            <person name="Ingham P.W."/>
            <person name="Tay A."/>
            <person name="Hillier L.W."/>
            <person name="Minx P."/>
            <person name="Boehm T."/>
            <person name="Wilson R.K."/>
            <person name="Brenner S."/>
            <person name="Warren W.C."/>
        </authorList>
    </citation>
    <scope>NUCLEOTIDE SEQUENCE [LARGE SCALE GENOMIC DNA]</scope>
</reference>
<dbReference type="PROSITE" id="PS50853">
    <property type="entry name" value="FN3"/>
    <property type="match status" value="2"/>
</dbReference>
<keyword evidence="1" id="KW-0677">Repeat</keyword>
<dbReference type="InterPro" id="IPR013783">
    <property type="entry name" value="Ig-like_fold"/>
</dbReference>
<dbReference type="InterPro" id="IPR036116">
    <property type="entry name" value="FN3_sf"/>
</dbReference>
<dbReference type="Gene3D" id="2.60.40.10">
    <property type="entry name" value="Immunoglobulins"/>
    <property type="match status" value="2"/>
</dbReference>
<organism evidence="3 4">
    <name type="scientific">Callorhinchus milii</name>
    <name type="common">Ghost shark</name>
    <dbReference type="NCBI Taxonomy" id="7868"/>
    <lineage>
        <taxon>Eukaryota</taxon>
        <taxon>Metazoa</taxon>
        <taxon>Chordata</taxon>
        <taxon>Craniata</taxon>
        <taxon>Vertebrata</taxon>
        <taxon>Chondrichthyes</taxon>
        <taxon>Holocephali</taxon>
        <taxon>Chimaeriformes</taxon>
        <taxon>Callorhinchidae</taxon>
        <taxon>Callorhinchus</taxon>
    </lineage>
</organism>
<reference evidence="4" key="2">
    <citation type="journal article" date="2007" name="PLoS Biol.">
        <title>Survey sequencing and comparative analysis of the elephant shark (Callorhinchus milii) genome.</title>
        <authorList>
            <person name="Venkatesh B."/>
            <person name="Kirkness E.F."/>
            <person name="Loh Y.H."/>
            <person name="Halpern A.L."/>
            <person name="Lee A.P."/>
            <person name="Johnson J."/>
            <person name="Dandona N."/>
            <person name="Viswanathan L.D."/>
            <person name="Tay A."/>
            <person name="Venter J.C."/>
            <person name="Strausberg R.L."/>
            <person name="Brenner S."/>
        </authorList>
    </citation>
    <scope>NUCLEOTIDE SEQUENCE [LARGE SCALE GENOMIC DNA]</scope>
</reference>
<dbReference type="Proteomes" id="UP000314986">
    <property type="component" value="Unassembled WGS sequence"/>
</dbReference>
<evidence type="ECO:0000313" key="4">
    <source>
        <dbReference type="Proteomes" id="UP000314986"/>
    </source>
</evidence>
<dbReference type="PANTHER" id="PTHR46708">
    <property type="entry name" value="TENASCIN"/>
    <property type="match status" value="1"/>
</dbReference>
<evidence type="ECO:0000313" key="3">
    <source>
        <dbReference type="Ensembl" id="ENSCMIP00000003868.1"/>
    </source>
</evidence>
<dbReference type="InterPro" id="IPR003961">
    <property type="entry name" value="FN3_dom"/>
</dbReference>
<dbReference type="Ensembl" id="ENSCMIT00000004014.1">
    <property type="protein sequence ID" value="ENSCMIP00000003868.1"/>
    <property type="gene ID" value="ENSCMIG00000002314.1"/>
</dbReference>
<protein>
    <submittedName>
        <fullName evidence="3">Receptor-type tyrosine-protein phosphatase H-like</fullName>
    </submittedName>
</protein>
<dbReference type="SMART" id="SM00060">
    <property type="entry name" value="FN3"/>
    <property type="match status" value="2"/>
</dbReference>
<evidence type="ECO:0000259" key="2">
    <source>
        <dbReference type="PROSITE" id="PS50853"/>
    </source>
</evidence>
<reference evidence="3" key="5">
    <citation type="submission" date="2025-09" db="UniProtKB">
        <authorList>
            <consortium name="Ensembl"/>
        </authorList>
    </citation>
    <scope>IDENTIFICATION</scope>
</reference>
<sequence length="191" mass="20881">YYSCCNCSTDPSQVTNVTVEERTTESLTVTWNTPEDGRKDNYTYNVRVTGRVDLICDNPKAQKCTVPGLEPGLQYNVSVQSVTPENTVSESVAISATTNPSPVTSISVLIRTTTSLTVMWTPSEDSRKESYTYSVVVTSENGTWNDSTPQGAEQLDLQGLQPGLRYNVSVYSVTPENTISEPLSESNTTSK</sequence>
<dbReference type="Pfam" id="PF00041">
    <property type="entry name" value="fn3"/>
    <property type="match status" value="2"/>
</dbReference>
<keyword evidence="4" id="KW-1185">Reference proteome</keyword>
<dbReference type="PANTHER" id="PTHR46708:SF2">
    <property type="entry name" value="FIBRONECTIN TYPE-III DOMAIN-CONTAINING PROTEIN"/>
    <property type="match status" value="1"/>
</dbReference>
<reference evidence="4" key="1">
    <citation type="journal article" date="2006" name="Science">
        <title>Ancient noncoding elements conserved in the human genome.</title>
        <authorList>
            <person name="Venkatesh B."/>
            <person name="Kirkness E.F."/>
            <person name="Loh Y.H."/>
            <person name="Halpern A.L."/>
            <person name="Lee A.P."/>
            <person name="Johnson J."/>
            <person name="Dandona N."/>
            <person name="Viswanathan L.D."/>
            <person name="Tay A."/>
            <person name="Venter J.C."/>
            <person name="Strausberg R.L."/>
            <person name="Brenner S."/>
        </authorList>
    </citation>
    <scope>NUCLEOTIDE SEQUENCE [LARGE SCALE GENOMIC DNA]</scope>
</reference>
<dbReference type="AlphaFoldDB" id="A0A4W3GJQ4"/>
<dbReference type="InterPro" id="IPR050991">
    <property type="entry name" value="ECM_Regulatory_Proteins"/>
</dbReference>
<evidence type="ECO:0000256" key="1">
    <source>
        <dbReference type="ARBA" id="ARBA00022737"/>
    </source>
</evidence>
<dbReference type="SUPFAM" id="SSF49265">
    <property type="entry name" value="Fibronectin type III"/>
    <property type="match status" value="1"/>
</dbReference>
<dbReference type="CDD" id="cd00063">
    <property type="entry name" value="FN3"/>
    <property type="match status" value="2"/>
</dbReference>
<proteinExistence type="predicted"/>
<reference evidence="3" key="4">
    <citation type="submission" date="2025-08" db="UniProtKB">
        <authorList>
            <consortium name="Ensembl"/>
        </authorList>
    </citation>
    <scope>IDENTIFICATION</scope>
</reference>
<feature type="domain" description="Fibronectin type-III" evidence="2">
    <location>
        <begin position="13"/>
        <end position="101"/>
    </location>
</feature>
<feature type="domain" description="Fibronectin type-III" evidence="2">
    <location>
        <begin position="102"/>
        <end position="191"/>
    </location>
</feature>
<dbReference type="GeneTree" id="ENSGT00940000165368"/>
<name>A0A4W3GJQ4_CALMI</name>